<protein>
    <submittedName>
        <fullName evidence="1">Uncharacterized protein</fullName>
    </submittedName>
</protein>
<dbReference type="EMBL" id="QGKV02002055">
    <property type="protein sequence ID" value="KAF3497513.1"/>
    <property type="molecule type" value="Genomic_DNA"/>
</dbReference>
<dbReference type="Proteomes" id="UP000266723">
    <property type="component" value="Unassembled WGS sequence"/>
</dbReference>
<evidence type="ECO:0000313" key="1">
    <source>
        <dbReference type="EMBL" id="KAF3497513.1"/>
    </source>
</evidence>
<comment type="caution">
    <text evidence="1">The sequence shown here is derived from an EMBL/GenBank/DDBJ whole genome shotgun (WGS) entry which is preliminary data.</text>
</comment>
<reference evidence="1 2" key="1">
    <citation type="journal article" date="2020" name="BMC Genomics">
        <title>Intraspecific diversification of the crop wild relative Brassica cretica Lam. using demographic model selection.</title>
        <authorList>
            <person name="Kioukis A."/>
            <person name="Michalopoulou V.A."/>
            <person name="Briers L."/>
            <person name="Pirintsos S."/>
            <person name="Studholme D.J."/>
            <person name="Pavlidis P."/>
            <person name="Sarris P.F."/>
        </authorList>
    </citation>
    <scope>NUCLEOTIDE SEQUENCE [LARGE SCALE GENOMIC DNA]</scope>
    <source>
        <strain evidence="2">cv. PFS-1207/04</strain>
    </source>
</reference>
<accession>A0ABQ7AIQ7</accession>
<sequence length="190" mass="21500">MFGMKYRSMSDGILVNGRLASAGGGERVSDDEIGVWVDVGWRVSIDKIVLSMDEERLSLWIERSKLAGSDEISSGVSLLLLSSIAYEQTDRRSLSRLKNRQGQTCNLVKSWALSRLEPKGLLRAALSIDVTRYLEQAPEMTIELDHRSILRNEYRSIFTSEHQSTAKLAESLFGHSRLEFQVFTNLQDYP</sequence>
<evidence type="ECO:0000313" key="2">
    <source>
        <dbReference type="Proteomes" id="UP000266723"/>
    </source>
</evidence>
<organism evidence="1 2">
    <name type="scientific">Brassica cretica</name>
    <name type="common">Mustard</name>
    <dbReference type="NCBI Taxonomy" id="69181"/>
    <lineage>
        <taxon>Eukaryota</taxon>
        <taxon>Viridiplantae</taxon>
        <taxon>Streptophyta</taxon>
        <taxon>Embryophyta</taxon>
        <taxon>Tracheophyta</taxon>
        <taxon>Spermatophyta</taxon>
        <taxon>Magnoliopsida</taxon>
        <taxon>eudicotyledons</taxon>
        <taxon>Gunneridae</taxon>
        <taxon>Pentapetalae</taxon>
        <taxon>rosids</taxon>
        <taxon>malvids</taxon>
        <taxon>Brassicales</taxon>
        <taxon>Brassicaceae</taxon>
        <taxon>Brassiceae</taxon>
        <taxon>Brassica</taxon>
    </lineage>
</organism>
<gene>
    <name evidence="1" type="ORF">DY000_02053850</name>
</gene>
<proteinExistence type="predicted"/>
<name>A0ABQ7AIQ7_BRACR</name>
<keyword evidence="2" id="KW-1185">Reference proteome</keyword>